<keyword evidence="2" id="KW-0378">Hydrolase</keyword>
<evidence type="ECO:0000256" key="2">
    <source>
        <dbReference type="ARBA" id="ARBA00022801"/>
    </source>
</evidence>
<dbReference type="STRING" id="869212.Turpa_3107"/>
<evidence type="ECO:0000259" key="4">
    <source>
        <dbReference type="SMART" id="SM00479"/>
    </source>
</evidence>
<dbReference type="EMBL" id="CP002959">
    <property type="protein sequence ID" value="AFM13746.1"/>
    <property type="molecule type" value="Genomic_DNA"/>
</dbReference>
<reference evidence="5 6" key="1">
    <citation type="submission" date="2012-06" db="EMBL/GenBank/DDBJ databases">
        <title>The complete chromosome of genome of Turneriella parva DSM 21527.</title>
        <authorList>
            <consortium name="US DOE Joint Genome Institute (JGI-PGF)"/>
            <person name="Lucas S."/>
            <person name="Han J."/>
            <person name="Lapidus A."/>
            <person name="Bruce D."/>
            <person name="Goodwin L."/>
            <person name="Pitluck S."/>
            <person name="Peters L."/>
            <person name="Kyrpides N."/>
            <person name="Mavromatis K."/>
            <person name="Ivanova N."/>
            <person name="Mikhailova N."/>
            <person name="Chertkov O."/>
            <person name="Detter J.C."/>
            <person name="Tapia R."/>
            <person name="Han C."/>
            <person name="Land M."/>
            <person name="Hauser L."/>
            <person name="Markowitz V."/>
            <person name="Cheng J.-F."/>
            <person name="Hugenholtz P."/>
            <person name="Woyke T."/>
            <person name="Wu D."/>
            <person name="Gronow S."/>
            <person name="Wellnitz S."/>
            <person name="Brambilla E."/>
            <person name="Klenk H.-P."/>
            <person name="Eisen J.A."/>
        </authorList>
    </citation>
    <scope>NUCLEOTIDE SEQUENCE [LARGE SCALE GENOMIC DNA]</scope>
    <source>
        <strain evidence="6">ATCC BAA-1111 / DSM 21527 / NCTC 11395 / H</strain>
    </source>
</reference>
<dbReference type="Pfam" id="PF00929">
    <property type="entry name" value="RNase_T"/>
    <property type="match status" value="1"/>
</dbReference>
<accession>I4B8Y9</accession>
<dbReference type="Gene3D" id="3.30.420.10">
    <property type="entry name" value="Ribonuclease H-like superfamily/Ribonuclease H"/>
    <property type="match status" value="1"/>
</dbReference>
<gene>
    <name evidence="5" type="ordered locus">Turpa_3107</name>
</gene>
<dbReference type="KEGG" id="tpx:Turpa_3107"/>
<dbReference type="Pfam" id="PF20600">
    <property type="entry name" value="ExoX-like_C"/>
    <property type="match status" value="1"/>
</dbReference>
<dbReference type="GO" id="GO:0008408">
    <property type="term" value="F:3'-5' exonuclease activity"/>
    <property type="evidence" value="ECO:0007669"/>
    <property type="project" value="TreeGrafter"/>
</dbReference>
<dbReference type="Proteomes" id="UP000006048">
    <property type="component" value="Chromosome"/>
</dbReference>
<dbReference type="RefSeq" id="WP_014804246.1">
    <property type="nucleotide sequence ID" value="NC_018020.1"/>
</dbReference>
<dbReference type="InterPro" id="IPR036397">
    <property type="entry name" value="RNaseH_sf"/>
</dbReference>
<evidence type="ECO:0000256" key="3">
    <source>
        <dbReference type="ARBA" id="ARBA00022839"/>
    </source>
</evidence>
<feature type="domain" description="Exonuclease" evidence="4">
    <location>
        <begin position="18"/>
        <end position="178"/>
    </location>
</feature>
<protein>
    <submittedName>
        <fullName evidence="5">Exonuclease RNase T and DNA polymerase III</fullName>
    </submittedName>
</protein>
<keyword evidence="3 5" id="KW-0269">Exonuclease</keyword>
<dbReference type="GO" id="GO:0006259">
    <property type="term" value="P:DNA metabolic process"/>
    <property type="evidence" value="ECO:0007669"/>
    <property type="project" value="UniProtKB-ARBA"/>
</dbReference>
<sequence length="250" mass="28396">MEQLLFGDADVATKSLPHLVFLDTETTGTEPGKDKICQVCFIDGETLRTEFFKPPFAIPVKAMSIHHITNKMVEGKPPFAGSEMQRDLQARLETGVLVAHNAPFDISMLVAEGVQVNRFICTYRVAFALDRNDALPEYNLQYLRYAFGLEIEAAAHDAEGDVKVLRGVFEHLLRLLSSETGSEAEAIEQMIRISEQPMLFRKINFGKYRDHRLADLAKTDRGYLEWLLAQKLKSGDEGDWVYSLQHYLKR</sequence>
<proteinExistence type="predicted"/>
<keyword evidence="6" id="KW-1185">Reference proteome</keyword>
<dbReference type="HOGENOM" id="CLU_047806_8_0_12"/>
<dbReference type="InterPro" id="IPR012337">
    <property type="entry name" value="RNaseH-like_sf"/>
</dbReference>
<name>I4B8Y9_TURPD</name>
<dbReference type="PANTHER" id="PTHR30231:SF4">
    <property type="entry name" value="PROTEIN NEN2"/>
    <property type="match status" value="1"/>
</dbReference>
<dbReference type="SUPFAM" id="SSF53098">
    <property type="entry name" value="Ribonuclease H-like"/>
    <property type="match status" value="1"/>
</dbReference>
<evidence type="ECO:0000256" key="1">
    <source>
        <dbReference type="ARBA" id="ARBA00022722"/>
    </source>
</evidence>
<dbReference type="OrthoDB" id="9804290at2"/>
<keyword evidence="1" id="KW-0540">Nuclease</keyword>
<dbReference type="AlphaFoldDB" id="I4B8Y9"/>
<dbReference type="InterPro" id="IPR013520">
    <property type="entry name" value="Ribonucl_H"/>
</dbReference>
<dbReference type="GO" id="GO:0003676">
    <property type="term" value="F:nucleic acid binding"/>
    <property type="evidence" value="ECO:0007669"/>
    <property type="project" value="InterPro"/>
</dbReference>
<dbReference type="SMART" id="SM00479">
    <property type="entry name" value="EXOIII"/>
    <property type="match status" value="1"/>
</dbReference>
<organism evidence="5 6">
    <name type="scientific">Turneriella parva (strain ATCC BAA-1111 / DSM 21527 / NCTC 11395 / H)</name>
    <name type="common">Leptospira parva</name>
    <dbReference type="NCBI Taxonomy" id="869212"/>
    <lineage>
        <taxon>Bacteria</taxon>
        <taxon>Pseudomonadati</taxon>
        <taxon>Spirochaetota</taxon>
        <taxon>Spirochaetia</taxon>
        <taxon>Leptospirales</taxon>
        <taxon>Leptospiraceae</taxon>
        <taxon>Turneriella</taxon>
    </lineage>
</organism>
<dbReference type="PANTHER" id="PTHR30231">
    <property type="entry name" value="DNA POLYMERASE III SUBUNIT EPSILON"/>
    <property type="match status" value="1"/>
</dbReference>
<dbReference type="CDD" id="cd06127">
    <property type="entry name" value="DEDDh"/>
    <property type="match status" value="1"/>
</dbReference>
<dbReference type="InterPro" id="IPR046768">
    <property type="entry name" value="ExoX-like_C"/>
</dbReference>
<evidence type="ECO:0000313" key="6">
    <source>
        <dbReference type="Proteomes" id="UP000006048"/>
    </source>
</evidence>
<evidence type="ECO:0000313" key="5">
    <source>
        <dbReference type="EMBL" id="AFM13746.1"/>
    </source>
</evidence>